<reference evidence="1" key="1">
    <citation type="submission" date="2023-03" db="EMBL/GenBank/DDBJ databases">
        <title>Mating type loci evolution in Malassezia.</title>
        <authorList>
            <person name="Coelho M.A."/>
        </authorList>
    </citation>
    <scope>NUCLEOTIDE SEQUENCE</scope>
    <source>
        <strain evidence="1">CBS 9557</strain>
    </source>
</reference>
<evidence type="ECO:0000313" key="2">
    <source>
        <dbReference type="Proteomes" id="UP001213623"/>
    </source>
</evidence>
<dbReference type="Proteomes" id="UP001213623">
    <property type="component" value="Chromosome 5"/>
</dbReference>
<gene>
    <name evidence="1" type="ORF">MNAN1_002829</name>
</gene>
<protein>
    <submittedName>
        <fullName evidence="1">Uncharacterized protein</fullName>
    </submittedName>
</protein>
<evidence type="ECO:0000313" key="1">
    <source>
        <dbReference type="EMBL" id="WFD27823.1"/>
    </source>
</evidence>
<name>A0AAF0EM24_9BASI</name>
<dbReference type="EMBL" id="CP119896">
    <property type="protein sequence ID" value="WFD27823.1"/>
    <property type="molecule type" value="Genomic_DNA"/>
</dbReference>
<keyword evidence="2" id="KW-1185">Reference proteome</keyword>
<accession>A0AAF0EM24</accession>
<sequence>MAHVSHQVALLAQAGADVSAFVRDVRQSDFLAEVVGGEGPLDASSLWDLLQECPGPATPQGAGDASAHWDSALSRRVAVLVDEECAHGDGSALVVALQDGRVVGELRVARSGVLEVARILTQFVARCAPSHTYTP</sequence>
<proteinExistence type="predicted"/>
<dbReference type="AlphaFoldDB" id="A0AAF0EM24"/>
<organism evidence="1 2">
    <name type="scientific">Malassezia nana</name>
    <dbReference type="NCBI Taxonomy" id="180528"/>
    <lineage>
        <taxon>Eukaryota</taxon>
        <taxon>Fungi</taxon>
        <taxon>Dikarya</taxon>
        <taxon>Basidiomycota</taxon>
        <taxon>Ustilaginomycotina</taxon>
        <taxon>Malasseziomycetes</taxon>
        <taxon>Malasseziales</taxon>
        <taxon>Malasseziaceae</taxon>
        <taxon>Malassezia</taxon>
    </lineage>
</organism>